<dbReference type="InterPro" id="IPR035906">
    <property type="entry name" value="MetI-like_sf"/>
</dbReference>
<dbReference type="PROSITE" id="PS50928">
    <property type="entry name" value="ABC_TM1"/>
    <property type="match status" value="1"/>
</dbReference>
<dbReference type="InterPro" id="IPR000515">
    <property type="entry name" value="MetI-like"/>
</dbReference>
<comment type="similarity">
    <text evidence="7">Belongs to the binding-protein-dependent transport system permease family.</text>
</comment>
<keyword evidence="6 7" id="KW-0472">Membrane</keyword>
<feature type="transmembrane region" description="Helical" evidence="7">
    <location>
        <begin position="182"/>
        <end position="202"/>
    </location>
</feature>
<evidence type="ECO:0000313" key="9">
    <source>
        <dbReference type="EMBL" id="MEK0084162.1"/>
    </source>
</evidence>
<dbReference type="PANTHER" id="PTHR43163:SF6">
    <property type="entry name" value="DIPEPTIDE TRANSPORT SYSTEM PERMEASE PROTEIN DPPB-RELATED"/>
    <property type="match status" value="1"/>
</dbReference>
<sequence length="320" mass="34562">MRAHPLLKLVAQRLALGLGTLLVVSVLIFIGTQLLPGDLAQAILGQSATPEAVANIRAELGLDRPAHIRYLDWLFGFLRGDFGMSLANKQPIAEMIAGRLTNTLFLAGVAAFVAVPVAVSLGILAARFRETWIDKTISIVTLAAISMPEFFIGYLLIYIFAVKLLVAPSLASIYPGMALPEKLGAVALPVATLSLVVIAHMMRMTRAAIVNVMASPYIEMAELKGLSRWRITVRHALPNALSPIINVVVLNLAYLVVGVVVVEVVFVYPGMGQLMVDHVAKRDVPVVQTCGMIFAATYILLNMTADILSILANPRLRHPK</sequence>
<feature type="transmembrane region" description="Helical" evidence="7">
    <location>
        <begin position="137"/>
        <end position="162"/>
    </location>
</feature>
<dbReference type="InterPro" id="IPR045621">
    <property type="entry name" value="BPD_transp_1_N"/>
</dbReference>
<dbReference type="PANTHER" id="PTHR43163">
    <property type="entry name" value="DIPEPTIDE TRANSPORT SYSTEM PERMEASE PROTEIN DPPB-RELATED"/>
    <property type="match status" value="1"/>
</dbReference>
<accession>A0ABU8XSJ1</accession>
<keyword evidence="4 7" id="KW-0812">Transmembrane</keyword>
<organism evidence="9 10">
    <name type="scientific">Benzoatithermus flavus</name>
    <dbReference type="NCBI Taxonomy" id="3108223"/>
    <lineage>
        <taxon>Bacteria</taxon>
        <taxon>Pseudomonadati</taxon>
        <taxon>Pseudomonadota</taxon>
        <taxon>Alphaproteobacteria</taxon>
        <taxon>Geminicoccales</taxon>
        <taxon>Geminicoccaceae</taxon>
        <taxon>Benzoatithermus</taxon>
    </lineage>
</organism>
<proteinExistence type="inferred from homology"/>
<evidence type="ECO:0000256" key="1">
    <source>
        <dbReference type="ARBA" id="ARBA00004651"/>
    </source>
</evidence>
<comment type="subcellular location">
    <subcellularLocation>
        <location evidence="1 7">Cell membrane</location>
        <topology evidence="1 7">Multi-pass membrane protein</topology>
    </subcellularLocation>
</comment>
<gene>
    <name evidence="9" type="ORF">U1T56_13435</name>
</gene>
<evidence type="ECO:0000259" key="8">
    <source>
        <dbReference type="PROSITE" id="PS50928"/>
    </source>
</evidence>
<keyword evidence="2 7" id="KW-0813">Transport</keyword>
<dbReference type="Gene3D" id="1.10.3720.10">
    <property type="entry name" value="MetI-like"/>
    <property type="match status" value="1"/>
</dbReference>
<name>A0ABU8XSJ1_9PROT</name>
<dbReference type="Pfam" id="PF00528">
    <property type="entry name" value="BPD_transp_1"/>
    <property type="match status" value="1"/>
</dbReference>
<reference evidence="9 10" key="1">
    <citation type="submission" date="2024-01" db="EMBL/GenBank/DDBJ databases">
        <title>Multi-omics insights into the function and evolution of sodium benzoate biodegradation pathways in Benzoatithermus flavus gen. nov., sp. nov. from hot spring.</title>
        <authorList>
            <person name="Hu C.-J."/>
            <person name="Li W.-J."/>
        </authorList>
    </citation>
    <scope>NUCLEOTIDE SEQUENCE [LARGE SCALE GENOMIC DNA]</scope>
    <source>
        <strain evidence="9 10">SYSU G07066</strain>
    </source>
</reference>
<comment type="caution">
    <text evidence="9">The sequence shown here is derived from an EMBL/GenBank/DDBJ whole genome shotgun (WGS) entry which is preliminary data.</text>
</comment>
<feature type="transmembrane region" description="Helical" evidence="7">
    <location>
        <begin position="104"/>
        <end position="125"/>
    </location>
</feature>
<keyword evidence="5 7" id="KW-1133">Transmembrane helix</keyword>
<evidence type="ECO:0000313" key="10">
    <source>
        <dbReference type="Proteomes" id="UP001375743"/>
    </source>
</evidence>
<evidence type="ECO:0000256" key="3">
    <source>
        <dbReference type="ARBA" id="ARBA00022475"/>
    </source>
</evidence>
<evidence type="ECO:0000256" key="4">
    <source>
        <dbReference type="ARBA" id="ARBA00022692"/>
    </source>
</evidence>
<dbReference type="Pfam" id="PF19300">
    <property type="entry name" value="BPD_transp_1_N"/>
    <property type="match status" value="1"/>
</dbReference>
<feature type="domain" description="ABC transmembrane type-1" evidence="8">
    <location>
        <begin position="100"/>
        <end position="305"/>
    </location>
</feature>
<evidence type="ECO:0000256" key="2">
    <source>
        <dbReference type="ARBA" id="ARBA00022448"/>
    </source>
</evidence>
<feature type="transmembrane region" description="Helical" evidence="7">
    <location>
        <begin position="286"/>
        <end position="312"/>
    </location>
</feature>
<feature type="transmembrane region" description="Helical" evidence="7">
    <location>
        <begin position="244"/>
        <end position="266"/>
    </location>
</feature>
<dbReference type="RefSeq" id="WP_418160009.1">
    <property type="nucleotide sequence ID" value="NZ_JBBLZC010000012.1"/>
</dbReference>
<dbReference type="CDD" id="cd06261">
    <property type="entry name" value="TM_PBP2"/>
    <property type="match status" value="1"/>
</dbReference>
<dbReference type="SUPFAM" id="SSF161098">
    <property type="entry name" value="MetI-like"/>
    <property type="match status" value="1"/>
</dbReference>
<keyword evidence="3" id="KW-1003">Cell membrane</keyword>
<evidence type="ECO:0000256" key="5">
    <source>
        <dbReference type="ARBA" id="ARBA00022989"/>
    </source>
</evidence>
<dbReference type="EMBL" id="JBBLZC010000012">
    <property type="protein sequence ID" value="MEK0084162.1"/>
    <property type="molecule type" value="Genomic_DNA"/>
</dbReference>
<evidence type="ECO:0000256" key="7">
    <source>
        <dbReference type="RuleBase" id="RU363032"/>
    </source>
</evidence>
<protein>
    <submittedName>
        <fullName evidence="9">ABC transporter permease</fullName>
    </submittedName>
</protein>
<dbReference type="Proteomes" id="UP001375743">
    <property type="component" value="Unassembled WGS sequence"/>
</dbReference>
<evidence type="ECO:0000256" key="6">
    <source>
        <dbReference type="ARBA" id="ARBA00023136"/>
    </source>
</evidence>
<keyword evidence="10" id="KW-1185">Reference proteome</keyword>
<feature type="transmembrane region" description="Helical" evidence="7">
    <location>
        <begin position="14"/>
        <end position="35"/>
    </location>
</feature>